<organism evidence="2 3">
    <name type="scientific">Corynebacterium durum F0235</name>
    <dbReference type="NCBI Taxonomy" id="1035195"/>
    <lineage>
        <taxon>Bacteria</taxon>
        <taxon>Bacillati</taxon>
        <taxon>Actinomycetota</taxon>
        <taxon>Actinomycetes</taxon>
        <taxon>Mycobacteriales</taxon>
        <taxon>Corynebacteriaceae</taxon>
        <taxon>Corynebacterium</taxon>
    </lineage>
</organism>
<dbReference type="Pfam" id="PF00665">
    <property type="entry name" value="rve"/>
    <property type="match status" value="1"/>
</dbReference>
<dbReference type="InterPro" id="IPR012337">
    <property type="entry name" value="RNaseH-like_sf"/>
</dbReference>
<dbReference type="InterPro" id="IPR050900">
    <property type="entry name" value="Transposase_IS3/IS150/IS904"/>
</dbReference>
<dbReference type="EMBL" id="AMEM01000013">
    <property type="protein sequence ID" value="EKX91242.1"/>
    <property type="molecule type" value="Genomic_DNA"/>
</dbReference>
<reference evidence="2 3" key="1">
    <citation type="submission" date="2012-05" db="EMBL/GenBank/DDBJ databases">
        <authorList>
            <person name="Weinstock G."/>
            <person name="Sodergren E."/>
            <person name="Lobos E.A."/>
            <person name="Fulton L."/>
            <person name="Fulton R."/>
            <person name="Courtney L."/>
            <person name="Fronick C."/>
            <person name="O'Laughlin M."/>
            <person name="Godfrey J."/>
            <person name="Wilson R.M."/>
            <person name="Miner T."/>
            <person name="Farmer C."/>
            <person name="Delehaunty K."/>
            <person name="Cordes M."/>
            <person name="Minx P."/>
            <person name="Tomlinson C."/>
            <person name="Chen J."/>
            <person name="Wollam A."/>
            <person name="Pepin K.H."/>
            <person name="Bhonagiri V."/>
            <person name="Zhang X."/>
            <person name="Suruliraj S."/>
            <person name="Warren W."/>
            <person name="Mitreva M."/>
            <person name="Mardis E.R."/>
            <person name="Wilson R.K."/>
        </authorList>
    </citation>
    <scope>NUCLEOTIDE SEQUENCE [LARGE SCALE GENOMIC DNA]</scope>
    <source>
        <strain evidence="2 3">F0235</strain>
    </source>
</reference>
<keyword evidence="3" id="KW-1185">Reference proteome</keyword>
<dbReference type="STRING" id="1035195.HMPREF9997_00845"/>
<dbReference type="HOGENOM" id="CLU_093676_0_0_11"/>
<dbReference type="PROSITE" id="PS50994">
    <property type="entry name" value="INTEGRASE"/>
    <property type="match status" value="1"/>
</dbReference>
<name>L1MJ23_9CORY</name>
<dbReference type="InterPro" id="IPR001584">
    <property type="entry name" value="Integrase_cat-core"/>
</dbReference>
<gene>
    <name evidence="2" type="ORF">HMPREF9997_00845</name>
</gene>
<evidence type="ECO:0000313" key="3">
    <source>
        <dbReference type="Proteomes" id="UP000010445"/>
    </source>
</evidence>
<dbReference type="PANTHER" id="PTHR46889:SF4">
    <property type="entry name" value="TRANSPOSASE INSO FOR INSERTION SEQUENCE ELEMENT IS911B-RELATED"/>
    <property type="match status" value="1"/>
</dbReference>
<dbReference type="Proteomes" id="UP000010445">
    <property type="component" value="Unassembled WGS sequence"/>
</dbReference>
<dbReference type="OrthoDB" id="52928at2"/>
<dbReference type="GO" id="GO:0003676">
    <property type="term" value="F:nucleic acid binding"/>
    <property type="evidence" value="ECO:0007669"/>
    <property type="project" value="InterPro"/>
</dbReference>
<proteinExistence type="predicted"/>
<feature type="domain" description="Integrase catalytic" evidence="1">
    <location>
        <begin position="25"/>
        <end position="190"/>
    </location>
</feature>
<sequence>MMEPPRKLPSVPKRFLKEKRPVTVTATKPGQIVCWDVTFLPHVFTGSRFAACVFVDLYSRQIIGFEVGYRESAAGASALCRTVIDRVAAAGGRVCVLHSDNGSVMTSTQVADVCEDHRVVQSFIRPRVSNDNAHVESLFGTVKTRLDYPVVFEDVEHARRWVAGFVAAYNDTGHSGLAGYTPNQVADGRWDQVYQRRVAAKQAYDQAHPSRVPARPAGVGTVPDRVELVVYSTKGAGRDGEGLASLLVR</sequence>
<dbReference type="InterPro" id="IPR036397">
    <property type="entry name" value="RNaseH_sf"/>
</dbReference>
<protein>
    <submittedName>
        <fullName evidence="2">Integrase core domain protein</fullName>
    </submittedName>
</protein>
<evidence type="ECO:0000259" key="1">
    <source>
        <dbReference type="PROSITE" id="PS50994"/>
    </source>
</evidence>
<comment type="caution">
    <text evidence="2">The sequence shown here is derived from an EMBL/GenBank/DDBJ whole genome shotgun (WGS) entry which is preliminary data.</text>
</comment>
<dbReference type="SUPFAM" id="SSF53098">
    <property type="entry name" value="Ribonuclease H-like"/>
    <property type="match status" value="1"/>
</dbReference>
<dbReference type="PANTHER" id="PTHR46889">
    <property type="entry name" value="TRANSPOSASE INSF FOR INSERTION SEQUENCE IS3B-RELATED"/>
    <property type="match status" value="1"/>
</dbReference>
<dbReference type="eggNOG" id="COG2801">
    <property type="taxonomic scope" value="Bacteria"/>
</dbReference>
<evidence type="ECO:0000313" key="2">
    <source>
        <dbReference type="EMBL" id="EKX91242.1"/>
    </source>
</evidence>
<dbReference type="GO" id="GO:0015074">
    <property type="term" value="P:DNA integration"/>
    <property type="evidence" value="ECO:0007669"/>
    <property type="project" value="InterPro"/>
</dbReference>
<accession>L1MJ23</accession>
<dbReference type="PATRIC" id="fig|1035195.3.peg.755"/>
<dbReference type="Gene3D" id="3.30.420.10">
    <property type="entry name" value="Ribonuclease H-like superfamily/Ribonuclease H"/>
    <property type="match status" value="1"/>
</dbReference>
<dbReference type="AlphaFoldDB" id="L1MJ23"/>